<dbReference type="RefSeq" id="WP_135088621.1">
    <property type="nucleotide sequence ID" value="NZ_SPDV01000035.1"/>
</dbReference>
<evidence type="ECO:0000313" key="1">
    <source>
        <dbReference type="EMBL" id="TFI57200.1"/>
    </source>
</evidence>
<gene>
    <name evidence="1" type="ORF">E2493_15925</name>
</gene>
<comment type="caution">
    <text evidence="1">The sequence shown here is derived from an EMBL/GenBank/DDBJ whole genome shotgun (WGS) entry which is preliminary data.</text>
</comment>
<dbReference type="OrthoDB" id="7424408at2"/>
<proteinExistence type="predicted"/>
<accession>A0A4Y8ZMI1</accession>
<sequence>MLLALVLGAAPAAAVDITFYSKELGSSFPHAFVIMKGQLDRDGSRIEEDYGFTAKAVTPAILFGAVKGEVISDHTDSYVKGSDKHFTVTLSDEEYDRVMAVIERWRTARQPSYSLDKANCIHFVGEIASAIGMDGAPRKGLMKKPRSFLEAITEANRTLIAARGGTFHRTHAP</sequence>
<dbReference type="AlphaFoldDB" id="A0A4Y8ZMI1"/>
<reference evidence="1 2" key="1">
    <citation type="submission" date="2019-03" db="EMBL/GenBank/DDBJ databases">
        <title>Genome sequence of Sphingomonas sp. 17J27-24.</title>
        <authorList>
            <person name="Kim M."/>
            <person name="Maeng S."/>
            <person name="Sathiyaraj S."/>
        </authorList>
    </citation>
    <scope>NUCLEOTIDE SEQUENCE [LARGE SCALE GENOMIC DNA]</scope>
    <source>
        <strain evidence="1 2">17J27-24</strain>
    </source>
</reference>
<evidence type="ECO:0000313" key="2">
    <source>
        <dbReference type="Proteomes" id="UP000298213"/>
    </source>
</evidence>
<evidence type="ECO:0008006" key="3">
    <source>
        <dbReference type="Google" id="ProtNLM"/>
    </source>
</evidence>
<dbReference type="Proteomes" id="UP000298213">
    <property type="component" value="Unassembled WGS sequence"/>
</dbReference>
<organism evidence="1 2">
    <name type="scientific">Sphingomonas parva</name>
    <dbReference type="NCBI Taxonomy" id="2555898"/>
    <lineage>
        <taxon>Bacteria</taxon>
        <taxon>Pseudomonadati</taxon>
        <taxon>Pseudomonadota</taxon>
        <taxon>Alphaproteobacteria</taxon>
        <taxon>Sphingomonadales</taxon>
        <taxon>Sphingomonadaceae</taxon>
        <taxon>Sphingomonas</taxon>
    </lineage>
</organism>
<protein>
    <recommendedName>
        <fullName evidence="3">DUF4105 domain-containing protein</fullName>
    </recommendedName>
</protein>
<dbReference type="EMBL" id="SPDV01000035">
    <property type="protein sequence ID" value="TFI57200.1"/>
    <property type="molecule type" value="Genomic_DNA"/>
</dbReference>
<keyword evidence="2" id="KW-1185">Reference proteome</keyword>
<name>A0A4Y8ZMI1_9SPHN</name>